<dbReference type="EMBL" id="JAYDYQ010001088">
    <property type="protein sequence ID" value="KAK4488529.1"/>
    <property type="molecule type" value="Genomic_DNA"/>
</dbReference>
<dbReference type="PANTHER" id="PTHR11353">
    <property type="entry name" value="CHAPERONIN"/>
    <property type="match status" value="1"/>
</dbReference>
<keyword evidence="4" id="KW-0963">Cytoplasm</keyword>
<comment type="function">
    <text evidence="8">Molecular chaperone; assists the folding of proteins upon ATP hydrolysis. Known to play a role, in vitro, in the folding of actin and tubulin.</text>
</comment>
<feature type="region of interest" description="Disordered" evidence="11">
    <location>
        <begin position="605"/>
        <end position="631"/>
    </location>
</feature>
<dbReference type="PROSITE" id="PS00751">
    <property type="entry name" value="TCP1_2"/>
    <property type="match status" value="1"/>
</dbReference>
<sequence>MKKKKNGGATNGGGGSSLILFVAGRFFSQLSALLNKLKMAITSQSPDISGERHSGQDVRTQNVLACQAVANIVKSSLGPVGLDKMLVDDFGDVTITNDGATILKMLEVKHPAAKVLVELAELQDREVGDGTTSVVIIAAELLKRANDLVRNKIHPTSIISGYRLAMREACKYIDEKLAVKVEKLGKDSLVNCAKTCMSSKLIGGDSDFFANLVAEAVQAVKMTNVRGEVKYPIKGINILKAHGKSARDSYLLKGYALNTGRAAQGMPLRVAPARIACLDFNLQKTKMQMGVQVLVTDPRELEKIRQREADMTKERIEKILKAGANVVLTTKGIDDMALKASMLLNNASSSSKTHYFVEAGAIAVRRVRKEDLRHVAKATGASAVSTFADMEGDETFDSSFLGYADEVVEERIADDDVIMIKGTKNSSAVSLILRGANDYMLDEMDRALHDALCIVKRTLESNTVVAGGGAVEAALSVYLENLATTLGSREQLAIAEFAESLLIIPKVLAVNAAKDATELVAKLRAYHHTAQTKADKKHLSSMGLDLVKGTVRNNLEAGVIEPAMSKVKIIQVKPPRPPYTEPSIVYRVRWNSLLEWDGNEVIEQAPPYAPSSQESEGEPSKIRNTSQLTPKQVSKLCSVFGRSGVFGPKTKEAEPINEAMIVASDLNTYIRSKTTE</sequence>
<dbReference type="Gene3D" id="1.10.560.10">
    <property type="entry name" value="GroEL-like equatorial domain"/>
    <property type="match status" value="1"/>
</dbReference>
<dbReference type="InterPro" id="IPR012715">
    <property type="entry name" value="Chap_CCT_alpha"/>
</dbReference>
<dbReference type="Gene3D" id="3.30.260.10">
    <property type="entry name" value="TCP-1-like chaperonin intermediate domain"/>
    <property type="match status" value="1"/>
</dbReference>
<comment type="subcellular location">
    <subcellularLocation>
        <location evidence="1">Cytoplasm</location>
    </subcellularLocation>
</comment>
<proteinExistence type="inferred from homology"/>
<evidence type="ECO:0000256" key="4">
    <source>
        <dbReference type="ARBA" id="ARBA00022490"/>
    </source>
</evidence>
<accession>A0ABR0DH17</accession>
<dbReference type="SUPFAM" id="SSF48592">
    <property type="entry name" value="GroEL equatorial domain-like"/>
    <property type="match status" value="1"/>
</dbReference>
<feature type="compositionally biased region" description="Polar residues" evidence="11">
    <location>
        <begin position="622"/>
        <end position="631"/>
    </location>
</feature>
<dbReference type="NCBIfam" id="TIGR02340">
    <property type="entry name" value="chap_CCT_alpha"/>
    <property type="match status" value="1"/>
</dbReference>
<reference evidence="12 13" key="1">
    <citation type="journal article" date="2023" name="bioRxiv">
        <title>Genome report: Whole genome sequence and annotation of Penstemon davidsonii.</title>
        <authorList>
            <person name="Ostevik K.L."/>
            <person name="Alabady M."/>
            <person name="Zhang M."/>
            <person name="Rausher M.D."/>
        </authorList>
    </citation>
    <scope>NUCLEOTIDE SEQUENCE [LARGE SCALE GENOMIC DNA]</scope>
    <source>
        <strain evidence="12">DNT005</strain>
        <tissue evidence="12">Whole leaf</tissue>
    </source>
</reference>
<dbReference type="InterPro" id="IPR027410">
    <property type="entry name" value="TCP-1-like_intermed_sf"/>
</dbReference>
<comment type="similarity">
    <text evidence="2 10">Belongs to the TCP-1 chaperonin family.</text>
</comment>
<evidence type="ECO:0000256" key="9">
    <source>
        <dbReference type="ARBA" id="ARBA00030049"/>
    </source>
</evidence>
<evidence type="ECO:0000256" key="7">
    <source>
        <dbReference type="ARBA" id="ARBA00023186"/>
    </source>
</evidence>
<keyword evidence="5 10" id="KW-0547">Nucleotide-binding</keyword>
<evidence type="ECO:0000256" key="6">
    <source>
        <dbReference type="ARBA" id="ARBA00022840"/>
    </source>
</evidence>
<name>A0ABR0DH17_9LAMI</name>
<dbReference type="InterPro" id="IPR027409">
    <property type="entry name" value="GroEL-like_apical_dom_sf"/>
</dbReference>
<dbReference type="InterPro" id="IPR017998">
    <property type="entry name" value="Chaperone_TCP-1"/>
</dbReference>
<evidence type="ECO:0000256" key="10">
    <source>
        <dbReference type="RuleBase" id="RU004187"/>
    </source>
</evidence>
<keyword evidence="7 10" id="KW-0143">Chaperone</keyword>
<protein>
    <recommendedName>
        <fullName evidence="3">T-complex protein 1 subunit alpha</fullName>
    </recommendedName>
    <alternativeName>
        <fullName evidence="9">CCT-alpha</fullName>
    </alternativeName>
</protein>
<dbReference type="InterPro" id="IPR002423">
    <property type="entry name" value="Cpn60/GroEL/TCP-1"/>
</dbReference>
<dbReference type="InterPro" id="IPR054827">
    <property type="entry name" value="thermosome_alpha"/>
</dbReference>
<keyword evidence="6 10" id="KW-0067">ATP-binding</keyword>
<evidence type="ECO:0000256" key="1">
    <source>
        <dbReference type="ARBA" id="ARBA00004496"/>
    </source>
</evidence>
<evidence type="ECO:0000256" key="2">
    <source>
        <dbReference type="ARBA" id="ARBA00008020"/>
    </source>
</evidence>
<comment type="caution">
    <text evidence="12">The sequence shown here is derived from an EMBL/GenBank/DDBJ whole genome shotgun (WGS) entry which is preliminary data.</text>
</comment>
<evidence type="ECO:0000256" key="5">
    <source>
        <dbReference type="ARBA" id="ARBA00022741"/>
    </source>
</evidence>
<dbReference type="Proteomes" id="UP001291926">
    <property type="component" value="Unassembled WGS sequence"/>
</dbReference>
<evidence type="ECO:0000256" key="11">
    <source>
        <dbReference type="SAM" id="MobiDB-lite"/>
    </source>
</evidence>
<keyword evidence="13" id="KW-1185">Reference proteome</keyword>
<evidence type="ECO:0000313" key="12">
    <source>
        <dbReference type="EMBL" id="KAK4488529.1"/>
    </source>
</evidence>
<dbReference type="Pfam" id="PF00118">
    <property type="entry name" value="Cpn60_TCP1"/>
    <property type="match status" value="1"/>
</dbReference>
<dbReference type="PROSITE" id="PS00995">
    <property type="entry name" value="TCP1_3"/>
    <property type="match status" value="1"/>
</dbReference>
<evidence type="ECO:0000313" key="13">
    <source>
        <dbReference type="Proteomes" id="UP001291926"/>
    </source>
</evidence>
<dbReference type="InterPro" id="IPR053374">
    <property type="entry name" value="TCP-1_chaperonin"/>
</dbReference>
<dbReference type="NCBIfam" id="NF041083">
    <property type="entry name" value="thermosome_beta"/>
    <property type="match status" value="1"/>
</dbReference>
<dbReference type="NCBIfam" id="NF041082">
    <property type="entry name" value="thermosome_alpha"/>
    <property type="match status" value="1"/>
</dbReference>
<dbReference type="PROSITE" id="PS00750">
    <property type="entry name" value="TCP1_1"/>
    <property type="match status" value="1"/>
</dbReference>
<dbReference type="InterPro" id="IPR027413">
    <property type="entry name" value="GROEL-like_equatorial_sf"/>
</dbReference>
<dbReference type="CDD" id="cd03335">
    <property type="entry name" value="TCP1_alpha"/>
    <property type="match status" value="1"/>
</dbReference>
<dbReference type="PRINTS" id="PR00304">
    <property type="entry name" value="TCOMPLEXTCP1"/>
</dbReference>
<dbReference type="SUPFAM" id="SSF52029">
    <property type="entry name" value="GroEL apical domain-like"/>
    <property type="match status" value="1"/>
</dbReference>
<evidence type="ECO:0000256" key="3">
    <source>
        <dbReference type="ARBA" id="ARBA00014424"/>
    </source>
</evidence>
<dbReference type="Gene3D" id="3.50.7.10">
    <property type="entry name" value="GroEL"/>
    <property type="match status" value="1"/>
</dbReference>
<evidence type="ECO:0000256" key="8">
    <source>
        <dbReference type="ARBA" id="ARBA00024677"/>
    </source>
</evidence>
<gene>
    <name evidence="12" type="ORF">RD792_004293</name>
</gene>
<dbReference type="SUPFAM" id="SSF54849">
    <property type="entry name" value="GroEL-intermediate domain like"/>
    <property type="match status" value="1"/>
</dbReference>
<organism evidence="12 13">
    <name type="scientific">Penstemon davidsonii</name>
    <dbReference type="NCBI Taxonomy" id="160366"/>
    <lineage>
        <taxon>Eukaryota</taxon>
        <taxon>Viridiplantae</taxon>
        <taxon>Streptophyta</taxon>
        <taxon>Embryophyta</taxon>
        <taxon>Tracheophyta</taxon>
        <taxon>Spermatophyta</taxon>
        <taxon>Magnoliopsida</taxon>
        <taxon>eudicotyledons</taxon>
        <taxon>Gunneridae</taxon>
        <taxon>Pentapetalae</taxon>
        <taxon>asterids</taxon>
        <taxon>lamiids</taxon>
        <taxon>Lamiales</taxon>
        <taxon>Plantaginaceae</taxon>
        <taxon>Cheloneae</taxon>
        <taxon>Penstemon</taxon>
    </lineage>
</organism>
<dbReference type="InterPro" id="IPR002194">
    <property type="entry name" value="Chaperonin_TCP-1_CS"/>
</dbReference>